<dbReference type="Proteomes" id="UP000191518">
    <property type="component" value="Unassembled WGS sequence"/>
</dbReference>
<feature type="transmembrane region" description="Helical" evidence="8">
    <location>
        <begin position="562"/>
        <end position="585"/>
    </location>
</feature>
<feature type="transmembrane region" description="Helical" evidence="8">
    <location>
        <begin position="530"/>
        <end position="550"/>
    </location>
</feature>
<feature type="transmembrane region" description="Helical" evidence="8">
    <location>
        <begin position="443"/>
        <end position="463"/>
    </location>
</feature>
<accession>A0A1V6RXW6</accession>
<dbReference type="PANTHER" id="PTHR11654">
    <property type="entry name" value="OLIGOPEPTIDE TRANSPORTER-RELATED"/>
    <property type="match status" value="1"/>
</dbReference>
<dbReference type="FunFam" id="1.20.1250.20:FF:000085">
    <property type="entry name" value="MFS peptide transporter Ptr2"/>
    <property type="match status" value="1"/>
</dbReference>
<comment type="similarity">
    <text evidence="2 7">Belongs to the major facilitator superfamily. Proton-dependent oligopeptide transporter (POT/PTR) (TC 2.A.17) family.</text>
</comment>
<evidence type="ECO:0000256" key="8">
    <source>
        <dbReference type="SAM" id="Phobius"/>
    </source>
</evidence>
<evidence type="ECO:0000256" key="4">
    <source>
        <dbReference type="ARBA" id="ARBA00022692"/>
    </source>
</evidence>
<dbReference type="SUPFAM" id="SSF103473">
    <property type="entry name" value="MFS general substrate transporter"/>
    <property type="match status" value="1"/>
</dbReference>
<name>A0A1V6RXW6_9EURO</name>
<protein>
    <recommendedName>
        <fullName evidence="11">Major facilitator superfamily (MFS) profile domain-containing protein</fullName>
    </recommendedName>
</protein>
<keyword evidence="4 7" id="KW-0812">Transmembrane</keyword>
<evidence type="ECO:0000256" key="5">
    <source>
        <dbReference type="ARBA" id="ARBA00022989"/>
    </source>
</evidence>
<feature type="transmembrane region" description="Helical" evidence="8">
    <location>
        <begin position="484"/>
        <end position="502"/>
    </location>
</feature>
<gene>
    <name evidence="9" type="ORF">PENVUL_c017G01124</name>
</gene>
<dbReference type="GO" id="GO:0005886">
    <property type="term" value="C:plasma membrane"/>
    <property type="evidence" value="ECO:0007669"/>
    <property type="project" value="UniProtKB-ARBA"/>
</dbReference>
<evidence type="ECO:0000256" key="7">
    <source>
        <dbReference type="RuleBase" id="RU003755"/>
    </source>
</evidence>
<evidence type="ECO:0000256" key="3">
    <source>
        <dbReference type="ARBA" id="ARBA00022448"/>
    </source>
</evidence>
<dbReference type="AlphaFoldDB" id="A0A1V6RXW6"/>
<dbReference type="Pfam" id="PF00854">
    <property type="entry name" value="PTR2"/>
    <property type="match status" value="1"/>
</dbReference>
<feature type="transmembrane region" description="Helical" evidence="8">
    <location>
        <begin position="171"/>
        <end position="188"/>
    </location>
</feature>
<dbReference type="GO" id="GO:0071916">
    <property type="term" value="F:dipeptide transmembrane transporter activity"/>
    <property type="evidence" value="ECO:0007669"/>
    <property type="project" value="UniProtKB-ARBA"/>
</dbReference>
<dbReference type="PROSITE" id="PS01023">
    <property type="entry name" value="PTR2_2"/>
    <property type="match status" value="1"/>
</dbReference>
<feature type="transmembrane region" description="Helical" evidence="8">
    <location>
        <begin position="222"/>
        <end position="241"/>
    </location>
</feature>
<keyword evidence="3 7" id="KW-0813">Transport</keyword>
<evidence type="ECO:0000256" key="2">
    <source>
        <dbReference type="ARBA" id="ARBA00005982"/>
    </source>
</evidence>
<dbReference type="OrthoDB" id="8904098at2759"/>
<dbReference type="InterPro" id="IPR018456">
    <property type="entry name" value="PTR2_symporter_CS"/>
</dbReference>
<evidence type="ECO:0008006" key="11">
    <source>
        <dbReference type="Google" id="ProtNLM"/>
    </source>
</evidence>
<comment type="subcellular location">
    <subcellularLocation>
        <location evidence="1 7">Membrane</location>
        <topology evidence="1 7">Multi-pass membrane protein</topology>
    </subcellularLocation>
</comment>
<keyword evidence="10" id="KW-1185">Reference proteome</keyword>
<comment type="caution">
    <text evidence="9">The sequence shown here is derived from an EMBL/GenBank/DDBJ whole genome shotgun (WGS) entry which is preliminary data.</text>
</comment>
<keyword evidence="5 8" id="KW-1133">Transmembrane helix</keyword>
<keyword evidence="6 8" id="KW-0472">Membrane</keyword>
<dbReference type="InterPro" id="IPR036259">
    <property type="entry name" value="MFS_trans_sf"/>
</dbReference>
<dbReference type="EMBL" id="MDYP01000017">
    <property type="protein sequence ID" value="OQE06621.1"/>
    <property type="molecule type" value="Genomic_DNA"/>
</dbReference>
<feature type="transmembrane region" description="Helical" evidence="8">
    <location>
        <begin position="308"/>
        <end position="329"/>
    </location>
</feature>
<evidence type="ECO:0000313" key="9">
    <source>
        <dbReference type="EMBL" id="OQE06621.1"/>
    </source>
</evidence>
<sequence>MNASDPAEVAELAKARAISHDIGIEEKIPTVDSSKEIEGKILAGQSRGMNEKIPVVDEMTIDNAPPLRDSSFDVDDSMDKTYPNEADLANLRRVAGKLPIAAYSVAFVELCERFSYYGTTAVFVNFIQRPLPTGSSTGALVAGISDWNNDSPGALGMGQQASTGLTLFNQFWSYVMPLFGALVADQYWGRYRTIMSAIACALLGHVILIISAIPNVINNPHGAIGCFSVGLIIMGIGTGGFKANIAPLIAEQYRDDKPYIRTLESGERVIVDPAATVSRIYMYFYMMVNIGSFVGQIAMVYAERYVGFWLSYLLPTGLFCICPLVLLLCKKQYILTPPSGSIYPKAFKLWKLAMKGHWSLNPVRWFRSSNTDIWANVKPSHLGASKPVWMDFDDAWVDEVRRGLMACRVFLWYPLYWLAYNQMLNNLTSQAATMKLGGVPNDIINNLNPIALIIFIPIFDQLVYPGLRKMGFNFTPLKRITSGFVVAALGMVVAAVTQHYIYKMGPCGNQANYCLEEEHKHSNISVWVQALAYILGGISEILASVTSLEYAYTKAPKNMRSLVQAVSLLMNAFSSAIGQAFIGLADDPLLVWNYTVVAILAFVGAIGFWATNYKLDGQEDAMNMLPDSHFEPQRAEDVERK</sequence>
<feature type="transmembrane region" description="Helical" evidence="8">
    <location>
        <begin position="591"/>
        <end position="610"/>
    </location>
</feature>
<dbReference type="InterPro" id="IPR000109">
    <property type="entry name" value="POT_fam"/>
</dbReference>
<evidence type="ECO:0000256" key="1">
    <source>
        <dbReference type="ARBA" id="ARBA00004141"/>
    </source>
</evidence>
<evidence type="ECO:0000313" key="10">
    <source>
        <dbReference type="Proteomes" id="UP000191518"/>
    </source>
</evidence>
<feature type="transmembrane region" description="Helical" evidence="8">
    <location>
        <begin position="195"/>
        <end position="216"/>
    </location>
</feature>
<organism evidence="9 10">
    <name type="scientific">Penicillium vulpinum</name>
    <dbReference type="NCBI Taxonomy" id="29845"/>
    <lineage>
        <taxon>Eukaryota</taxon>
        <taxon>Fungi</taxon>
        <taxon>Dikarya</taxon>
        <taxon>Ascomycota</taxon>
        <taxon>Pezizomycotina</taxon>
        <taxon>Eurotiomycetes</taxon>
        <taxon>Eurotiomycetidae</taxon>
        <taxon>Eurotiales</taxon>
        <taxon>Aspergillaceae</taxon>
        <taxon>Penicillium</taxon>
    </lineage>
</organism>
<reference evidence="10" key="1">
    <citation type="journal article" date="2017" name="Nat. Microbiol.">
        <title>Global analysis of biosynthetic gene clusters reveals vast potential of secondary metabolite production in Penicillium species.</title>
        <authorList>
            <person name="Nielsen J.C."/>
            <person name="Grijseels S."/>
            <person name="Prigent S."/>
            <person name="Ji B."/>
            <person name="Dainat J."/>
            <person name="Nielsen K.F."/>
            <person name="Frisvad J.C."/>
            <person name="Workman M."/>
            <person name="Nielsen J."/>
        </authorList>
    </citation>
    <scope>NUCLEOTIDE SEQUENCE [LARGE SCALE GENOMIC DNA]</scope>
    <source>
        <strain evidence="10">IBT 29486</strain>
    </source>
</reference>
<evidence type="ECO:0000256" key="6">
    <source>
        <dbReference type="ARBA" id="ARBA00023136"/>
    </source>
</evidence>
<dbReference type="Gene3D" id="1.20.1250.20">
    <property type="entry name" value="MFS general substrate transporter like domains"/>
    <property type="match status" value="1"/>
</dbReference>
<feature type="transmembrane region" description="Helical" evidence="8">
    <location>
        <begin position="283"/>
        <end position="302"/>
    </location>
</feature>
<proteinExistence type="inferred from homology"/>